<dbReference type="EMBL" id="JANBPT010000605">
    <property type="protein sequence ID" value="KAJ1915957.1"/>
    <property type="molecule type" value="Genomic_DNA"/>
</dbReference>
<protein>
    <submittedName>
        <fullName evidence="12">Uncharacterized protein</fullName>
    </submittedName>
</protein>
<dbReference type="InterPro" id="IPR052217">
    <property type="entry name" value="Mito/Peroxisomal_Carrier"/>
</dbReference>
<reference evidence="12" key="1">
    <citation type="submission" date="2022-07" db="EMBL/GenBank/DDBJ databases">
        <title>Phylogenomic reconstructions and comparative analyses of Kickxellomycotina fungi.</title>
        <authorList>
            <person name="Reynolds N.K."/>
            <person name="Stajich J.E."/>
            <person name="Barry K."/>
            <person name="Grigoriev I.V."/>
            <person name="Crous P."/>
            <person name="Smith M.E."/>
        </authorList>
    </citation>
    <scope>NUCLEOTIDE SEQUENCE</scope>
    <source>
        <strain evidence="12">RSA 861</strain>
    </source>
</reference>
<evidence type="ECO:0000256" key="11">
    <source>
        <dbReference type="SAM" id="Phobius"/>
    </source>
</evidence>
<evidence type="ECO:0000256" key="3">
    <source>
        <dbReference type="ARBA" id="ARBA00022448"/>
    </source>
</evidence>
<evidence type="ECO:0000256" key="7">
    <source>
        <dbReference type="ARBA" id="ARBA00023136"/>
    </source>
</evidence>
<feature type="repeat" description="Solcar" evidence="8">
    <location>
        <begin position="9"/>
        <end position="127"/>
    </location>
</feature>
<evidence type="ECO:0000256" key="10">
    <source>
        <dbReference type="SAM" id="MobiDB-lite"/>
    </source>
</evidence>
<proteinExistence type="inferred from homology"/>
<organism evidence="12 13">
    <name type="scientific">Tieghemiomyces parasiticus</name>
    <dbReference type="NCBI Taxonomy" id="78921"/>
    <lineage>
        <taxon>Eukaryota</taxon>
        <taxon>Fungi</taxon>
        <taxon>Fungi incertae sedis</taxon>
        <taxon>Zoopagomycota</taxon>
        <taxon>Kickxellomycotina</taxon>
        <taxon>Dimargaritomycetes</taxon>
        <taxon>Dimargaritales</taxon>
        <taxon>Dimargaritaceae</taxon>
        <taxon>Tieghemiomyces</taxon>
    </lineage>
</organism>
<comment type="similarity">
    <text evidence="2 9">Belongs to the mitochondrial carrier (TC 2.A.29) family.</text>
</comment>
<dbReference type="InterPro" id="IPR023395">
    <property type="entry name" value="MCP_dom_sf"/>
</dbReference>
<evidence type="ECO:0000256" key="8">
    <source>
        <dbReference type="PROSITE-ProRule" id="PRU00282"/>
    </source>
</evidence>
<feature type="transmembrane region" description="Helical" evidence="11">
    <location>
        <begin position="99"/>
        <end position="120"/>
    </location>
</feature>
<feature type="repeat" description="Solcar" evidence="8">
    <location>
        <begin position="141"/>
        <end position="225"/>
    </location>
</feature>
<name>A0A9W8A2E4_9FUNG</name>
<feature type="region of interest" description="Disordered" evidence="10">
    <location>
        <begin position="57"/>
        <end position="77"/>
    </location>
</feature>
<evidence type="ECO:0000313" key="12">
    <source>
        <dbReference type="EMBL" id="KAJ1915957.1"/>
    </source>
</evidence>
<dbReference type="Gene3D" id="1.50.40.10">
    <property type="entry name" value="Mitochondrial carrier domain"/>
    <property type="match status" value="1"/>
</dbReference>
<sequence>MAKLTKEALPPFGMALTGAASAALALLCVYPLDTIKTRMQIQSKALAAGGTRGFEEIPPGQLEAGAGRPAEEVKGKEQPYTSVWDAAQQIYHREGLRGFYAGLAAGLVGQTSTNFAYFYWYSFVRRLYLRRPCHSSGDGSISTLAELALGAVAAALAQLFTIPVSVVATRQQTARTEERLGMLETAREIIADDGWTGLWKGLKPSLVLVVNPSITYGAFERIKAAMRRTSEMGGGSERLSALQVFVAGALSKTLATVVTYPYIMAKVRLQWKPSKSQCDAETHQRYAGAVDVLRRVWQTDGFVGWYKGMGAQISKAVLTQALLLMIKDKLESYIIVAFALLRVLRQRA</sequence>
<feature type="transmembrane region" description="Helical" evidence="11">
    <location>
        <begin position="12"/>
        <end position="32"/>
    </location>
</feature>
<evidence type="ECO:0000256" key="5">
    <source>
        <dbReference type="ARBA" id="ARBA00022737"/>
    </source>
</evidence>
<evidence type="ECO:0000313" key="13">
    <source>
        <dbReference type="Proteomes" id="UP001150569"/>
    </source>
</evidence>
<feature type="transmembrane region" description="Helical" evidence="11">
    <location>
        <begin position="147"/>
        <end position="169"/>
    </location>
</feature>
<feature type="repeat" description="Solcar" evidence="8">
    <location>
        <begin position="239"/>
        <end position="333"/>
    </location>
</feature>
<evidence type="ECO:0000256" key="1">
    <source>
        <dbReference type="ARBA" id="ARBA00004141"/>
    </source>
</evidence>
<comment type="caution">
    <text evidence="12">The sequence shown here is derived from an EMBL/GenBank/DDBJ whole genome shotgun (WGS) entry which is preliminary data.</text>
</comment>
<evidence type="ECO:0000256" key="4">
    <source>
        <dbReference type="ARBA" id="ARBA00022692"/>
    </source>
</evidence>
<dbReference type="GO" id="GO:0015217">
    <property type="term" value="F:ADP transmembrane transporter activity"/>
    <property type="evidence" value="ECO:0007669"/>
    <property type="project" value="TreeGrafter"/>
</dbReference>
<dbReference type="SUPFAM" id="SSF103506">
    <property type="entry name" value="Mitochondrial carrier"/>
    <property type="match status" value="1"/>
</dbReference>
<dbReference type="InterPro" id="IPR018108">
    <property type="entry name" value="MCP_transmembrane"/>
</dbReference>
<evidence type="ECO:0000256" key="2">
    <source>
        <dbReference type="ARBA" id="ARBA00006375"/>
    </source>
</evidence>
<dbReference type="Proteomes" id="UP001150569">
    <property type="component" value="Unassembled WGS sequence"/>
</dbReference>
<keyword evidence="3 9" id="KW-0813">Transport</keyword>
<keyword evidence="7 8" id="KW-0472">Membrane</keyword>
<keyword evidence="4 8" id="KW-0812">Transmembrane</keyword>
<comment type="subcellular location">
    <subcellularLocation>
        <location evidence="1">Membrane</location>
        <topology evidence="1">Multi-pass membrane protein</topology>
    </subcellularLocation>
</comment>
<dbReference type="Pfam" id="PF00153">
    <property type="entry name" value="Mito_carr"/>
    <property type="match status" value="3"/>
</dbReference>
<evidence type="ECO:0000256" key="9">
    <source>
        <dbReference type="RuleBase" id="RU000488"/>
    </source>
</evidence>
<dbReference type="PROSITE" id="PS50920">
    <property type="entry name" value="SOLCAR"/>
    <property type="match status" value="3"/>
</dbReference>
<keyword evidence="6 11" id="KW-1133">Transmembrane helix</keyword>
<accession>A0A9W8A2E4</accession>
<dbReference type="GO" id="GO:0016020">
    <property type="term" value="C:membrane"/>
    <property type="evidence" value="ECO:0007669"/>
    <property type="project" value="UniProtKB-SubCell"/>
</dbReference>
<keyword evidence="13" id="KW-1185">Reference proteome</keyword>
<gene>
    <name evidence="12" type="ORF">IWQ60_008272</name>
</gene>
<evidence type="ECO:0000256" key="6">
    <source>
        <dbReference type="ARBA" id="ARBA00022989"/>
    </source>
</evidence>
<dbReference type="PANTHER" id="PTHR45939">
    <property type="entry name" value="PEROXISOMAL MEMBRANE PROTEIN PMP34-RELATED"/>
    <property type="match status" value="1"/>
</dbReference>
<dbReference type="OrthoDB" id="446044at2759"/>
<keyword evidence="5" id="KW-0677">Repeat</keyword>
<dbReference type="PANTHER" id="PTHR45939:SF1">
    <property type="entry name" value="MITOCHONDRIAL THIAMINE PYROPHOSPHATE CARRIER 1-RELATED"/>
    <property type="match status" value="1"/>
</dbReference>
<dbReference type="AlphaFoldDB" id="A0A9W8A2E4"/>